<keyword evidence="2" id="KW-0812">Transmembrane</keyword>
<feature type="transmembrane region" description="Helical" evidence="2">
    <location>
        <begin position="6"/>
        <end position="30"/>
    </location>
</feature>
<feature type="region of interest" description="Disordered" evidence="1">
    <location>
        <begin position="178"/>
        <end position="208"/>
    </location>
</feature>
<evidence type="ECO:0000313" key="4">
    <source>
        <dbReference type="Proteomes" id="UP000799438"/>
    </source>
</evidence>
<keyword evidence="2" id="KW-0472">Membrane</keyword>
<evidence type="ECO:0000256" key="2">
    <source>
        <dbReference type="SAM" id="Phobius"/>
    </source>
</evidence>
<gene>
    <name evidence="3" type="ORF">K452DRAFT_272724</name>
</gene>
<dbReference type="Proteomes" id="UP000799438">
    <property type="component" value="Unassembled WGS sequence"/>
</dbReference>
<dbReference type="GeneID" id="54296602"/>
<feature type="transmembrane region" description="Helical" evidence="2">
    <location>
        <begin position="140"/>
        <end position="162"/>
    </location>
</feature>
<accession>A0A6A6BA69</accession>
<organism evidence="3 4">
    <name type="scientific">Aplosporella prunicola CBS 121167</name>
    <dbReference type="NCBI Taxonomy" id="1176127"/>
    <lineage>
        <taxon>Eukaryota</taxon>
        <taxon>Fungi</taxon>
        <taxon>Dikarya</taxon>
        <taxon>Ascomycota</taxon>
        <taxon>Pezizomycotina</taxon>
        <taxon>Dothideomycetes</taxon>
        <taxon>Dothideomycetes incertae sedis</taxon>
        <taxon>Botryosphaeriales</taxon>
        <taxon>Aplosporellaceae</taxon>
        <taxon>Aplosporella</taxon>
    </lineage>
</organism>
<evidence type="ECO:0008006" key="5">
    <source>
        <dbReference type="Google" id="ProtNLM"/>
    </source>
</evidence>
<proteinExistence type="predicted"/>
<reference evidence="3" key="1">
    <citation type="journal article" date="2020" name="Stud. Mycol.">
        <title>101 Dothideomycetes genomes: a test case for predicting lifestyles and emergence of pathogens.</title>
        <authorList>
            <person name="Haridas S."/>
            <person name="Albert R."/>
            <person name="Binder M."/>
            <person name="Bloem J."/>
            <person name="Labutti K."/>
            <person name="Salamov A."/>
            <person name="Andreopoulos B."/>
            <person name="Baker S."/>
            <person name="Barry K."/>
            <person name="Bills G."/>
            <person name="Bluhm B."/>
            <person name="Cannon C."/>
            <person name="Castanera R."/>
            <person name="Culley D."/>
            <person name="Daum C."/>
            <person name="Ezra D."/>
            <person name="Gonzalez J."/>
            <person name="Henrissat B."/>
            <person name="Kuo A."/>
            <person name="Liang C."/>
            <person name="Lipzen A."/>
            <person name="Lutzoni F."/>
            <person name="Magnuson J."/>
            <person name="Mondo S."/>
            <person name="Nolan M."/>
            <person name="Ohm R."/>
            <person name="Pangilinan J."/>
            <person name="Park H.-J."/>
            <person name="Ramirez L."/>
            <person name="Alfaro M."/>
            <person name="Sun H."/>
            <person name="Tritt A."/>
            <person name="Yoshinaga Y."/>
            <person name="Zwiers L.-H."/>
            <person name="Turgeon B."/>
            <person name="Goodwin S."/>
            <person name="Spatafora J."/>
            <person name="Crous P."/>
            <person name="Grigoriev I."/>
        </authorList>
    </citation>
    <scope>NUCLEOTIDE SEQUENCE</scope>
    <source>
        <strain evidence="3">CBS 121167</strain>
    </source>
</reference>
<feature type="compositionally biased region" description="Basic residues" evidence="1">
    <location>
        <begin position="178"/>
        <end position="188"/>
    </location>
</feature>
<protein>
    <recommendedName>
        <fullName evidence="5">MARVEL domain-containing protein</fullName>
    </recommendedName>
</protein>
<feature type="compositionally biased region" description="Basic residues" evidence="1">
    <location>
        <begin position="197"/>
        <end position="208"/>
    </location>
</feature>
<keyword evidence="4" id="KW-1185">Reference proteome</keyword>
<keyword evidence="2" id="KW-1133">Transmembrane helix</keyword>
<sequence length="208" mass="23646">MALSGFLFICWRILEILTLIPTLGMLAWFVKGYVSLNTLTPDFILLLFITSVLAAAWAIATLVGYLRVRHSALFVAIVDLAFVGCFIGGVYLLRFVSDANCSSNAPGDWYYKLGMVGYYGRSSNTDWSMHPHKTCSMLKACFAFGIMNCIFFFTTFLLALLVHRHHLTDVVHVKRSSTHYSRHSHRSRSRDYPPSPRRSHHSSRRAYV</sequence>
<evidence type="ECO:0000256" key="1">
    <source>
        <dbReference type="SAM" id="MobiDB-lite"/>
    </source>
</evidence>
<dbReference type="OrthoDB" id="4918558at2759"/>
<dbReference type="RefSeq" id="XP_033396683.1">
    <property type="nucleotide sequence ID" value="XM_033539106.1"/>
</dbReference>
<name>A0A6A6BA69_9PEZI</name>
<dbReference type="AlphaFoldDB" id="A0A6A6BA69"/>
<feature type="transmembrane region" description="Helical" evidence="2">
    <location>
        <begin position="42"/>
        <end position="66"/>
    </location>
</feature>
<feature type="transmembrane region" description="Helical" evidence="2">
    <location>
        <begin position="72"/>
        <end position="93"/>
    </location>
</feature>
<dbReference type="EMBL" id="ML995488">
    <property type="protein sequence ID" value="KAF2140970.1"/>
    <property type="molecule type" value="Genomic_DNA"/>
</dbReference>
<evidence type="ECO:0000313" key="3">
    <source>
        <dbReference type="EMBL" id="KAF2140970.1"/>
    </source>
</evidence>